<name>A0ABN9XRL2_9DINO</name>
<evidence type="ECO:0000256" key="1">
    <source>
        <dbReference type="SAM" id="Coils"/>
    </source>
</evidence>
<feature type="compositionally biased region" description="Polar residues" evidence="2">
    <location>
        <begin position="150"/>
        <end position="167"/>
    </location>
</feature>
<feature type="coiled-coil region" evidence="1">
    <location>
        <begin position="179"/>
        <end position="248"/>
    </location>
</feature>
<gene>
    <name evidence="3" type="ORF">PCOR1329_LOCUS79194</name>
</gene>
<comment type="caution">
    <text evidence="3">The sequence shown here is derived from an EMBL/GenBank/DDBJ whole genome shotgun (WGS) entry which is preliminary data.</text>
</comment>
<dbReference type="EMBL" id="CAUYUJ010021096">
    <property type="protein sequence ID" value="CAK0902625.1"/>
    <property type="molecule type" value="Genomic_DNA"/>
</dbReference>
<feature type="non-terminal residue" evidence="3">
    <location>
        <position position="311"/>
    </location>
</feature>
<evidence type="ECO:0000256" key="2">
    <source>
        <dbReference type="SAM" id="MobiDB-lite"/>
    </source>
</evidence>
<accession>A0ABN9XRL2</accession>
<proteinExistence type="predicted"/>
<evidence type="ECO:0000313" key="3">
    <source>
        <dbReference type="EMBL" id="CAK0902625.1"/>
    </source>
</evidence>
<protein>
    <submittedName>
        <fullName evidence="3">Uncharacterized protein</fullName>
    </submittedName>
</protein>
<dbReference type="Proteomes" id="UP001189429">
    <property type="component" value="Unassembled WGS sequence"/>
</dbReference>
<sequence>MNEPGAPASRRSVAPGAGGAMVHALREWVEQELASVGERLAKHEARLGEVAALAQGGQAPVGQASGNVANTELLHMLDDRVRLISSLEERVKAMEGQFKEVDAQHDQFYNDQIALQERLDTLEQGAESLAAQSQELERRLAAMRPGGQEGRSSSPEARTTKTNSSPTKDLANTELLHMLDDRVRLISSLEERAKEAKQRLDDNDARHDQAYDDRLAIQERAEALEGETAALAARSEQAERRLAALEAKVAAARPGSPGGGRMVKFASQDECVAPGEQSSPTSEPSLAARLRAKEGAAMESLEQRVEALEKQ</sequence>
<reference evidence="3" key="1">
    <citation type="submission" date="2023-10" db="EMBL/GenBank/DDBJ databases">
        <authorList>
            <person name="Chen Y."/>
            <person name="Shah S."/>
            <person name="Dougan E. K."/>
            <person name="Thang M."/>
            <person name="Chan C."/>
        </authorList>
    </citation>
    <scope>NUCLEOTIDE SEQUENCE [LARGE SCALE GENOMIC DNA]</scope>
</reference>
<keyword evidence="1" id="KW-0175">Coiled coil</keyword>
<organism evidence="3 4">
    <name type="scientific">Prorocentrum cordatum</name>
    <dbReference type="NCBI Taxonomy" id="2364126"/>
    <lineage>
        <taxon>Eukaryota</taxon>
        <taxon>Sar</taxon>
        <taxon>Alveolata</taxon>
        <taxon>Dinophyceae</taxon>
        <taxon>Prorocentrales</taxon>
        <taxon>Prorocentraceae</taxon>
        <taxon>Prorocentrum</taxon>
    </lineage>
</organism>
<feature type="coiled-coil region" evidence="1">
    <location>
        <begin position="84"/>
        <end position="139"/>
    </location>
</feature>
<keyword evidence="4" id="KW-1185">Reference proteome</keyword>
<feature type="region of interest" description="Disordered" evidence="2">
    <location>
        <begin position="143"/>
        <end position="171"/>
    </location>
</feature>
<evidence type="ECO:0000313" key="4">
    <source>
        <dbReference type="Proteomes" id="UP001189429"/>
    </source>
</evidence>